<protein>
    <submittedName>
        <fullName evidence="1">DUF5597 domain-containing protein</fullName>
    </submittedName>
</protein>
<sequence length="566" mass="61810">MRYRKKLAALLAGAALLGTTMQAAAREPSALLPRLETRGQAIQLIVDGKPWIALGGEVHNSSVSSRTDLGPLFDKLRKMHLNTVVTPVYWELLEPEEGRFDFTLVDDQIRLARKNGMRLVLLWFGTIKNAKSTYAPEWVRADLKRFPRAVTRPSTLPFAQGDKPISLFGDAIATADAAAFTRLTAHLAATDPQHTVIAIQVENETGLLGDSRDRSSAAEAAWNAPVPEALLDYLEKNKGHLAPTLDALWRSHGSKRGGTWAEVFGGGWQAEEVFMAWTVSRFVDTVAAAGKTKLPLPMYTNAWLGPQKEGDVAGTYPSGGPVPRVFDVWRAGAPHLDFLAPDIYVDDFSGWTAAYRQPSNPLFIPESRFIVGNLFEALGRHQAIGFSPFGIEDGLPGNQLAETYALLKPMLAHLTQAQAAGTVHGWALAAGERQSADVGDYTVTVRGQREALHKMLLDMGVPAPAPVPERKPQNNGWGAPELTDIRPTGLLLQLGPDEFLAVGKDLELTFAAKGQPDQPIELARVEEGRYLDGRWVAGRVLNGDERLNILPSDSLGMVRIKLLRPR</sequence>
<proteinExistence type="predicted"/>
<name>A0ACC7M368_9BURK</name>
<gene>
    <name evidence="1" type="ORF">QPK29_001070</name>
</gene>
<dbReference type="Proteomes" id="UP001168096">
    <property type="component" value="Unassembled WGS sequence"/>
</dbReference>
<evidence type="ECO:0000313" key="1">
    <source>
        <dbReference type="EMBL" id="MFJ1466287.1"/>
    </source>
</evidence>
<evidence type="ECO:0000313" key="2">
    <source>
        <dbReference type="Proteomes" id="UP001168096"/>
    </source>
</evidence>
<organism evidence="1 2">
    <name type="scientific">Massilia orientalis</name>
    <dbReference type="NCBI Taxonomy" id="3050128"/>
    <lineage>
        <taxon>Bacteria</taxon>
        <taxon>Pseudomonadati</taxon>
        <taxon>Pseudomonadota</taxon>
        <taxon>Betaproteobacteria</taxon>
        <taxon>Burkholderiales</taxon>
        <taxon>Oxalobacteraceae</taxon>
        <taxon>Telluria group</taxon>
        <taxon>Massilia</taxon>
    </lineage>
</organism>
<dbReference type="EMBL" id="JASNRB020000001">
    <property type="protein sequence ID" value="MFJ1466287.1"/>
    <property type="molecule type" value="Genomic_DNA"/>
</dbReference>
<comment type="caution">
    <text evidence="1">The sequence shown here is derived from an EMBL/GenBank/DDBJ whole genome shotgun (WGS) entry which is preliminary data.</text>
</comment>
<keyword evidence="2" id="KW-1185">Reference proteome</keyword>
<accession>A0ACC7M368</accession>
<reference evidence="1" key="1">
    <citation type="submission" date="2024-11" db="EMBL/GenBank/DDBJ databases">
        <title>Description of Massilia orientalis sp. nov., isolated from rhizosphere soil of Ageratina adenophora.</title>
        <authorList>
            <person name="Wang Y."/>
        </authorList>
    </citation>
    <scope>NUCLEOTIDE SEQUENCE</scope>
    <source>
        <strain evidence="1">YIM B02787</strain>
    </source>
</reference>